<gene>
    <name evidence="1" type="ORF">GN958_ATG01683</name>
</gene>
<dbReference type="AlphaFoldDB" id="A0A8S9VCT1"/>
<reference evidence="1" key="1">
    <citation type="submission" date="2020-03" db="EMBL/GenBank/DDBJ databases">
        <title>Hybrid Assembly of Korean Phytophthora infestans isolates.</title>
        <authorList>
            <person name="Prokchorchik M."/>
            <person name="Lee Y."/>
            <person name="Seo J."/>
            <person name="Cho J.-H."/>
            <person name="Park Y.-E."/>
            <person name="Jang D.-C."/>
            <person name="Im J.-S."/>
            <person name="Choi J.-G."/>
            <person name="Park H.-J."/>
            <person name="Lee G.-B."/>
            <person name="Lee Y.-G."/>
            <person name="Hong S.-Y."/>
            <person name="Cho K."/>
            <person name="Sohn K.H."/>
        </authorList>
    </citation>
    <scope>NUCLEOTIDE SEQUENCE</scope>
    <source>
        <strain evidence="1">KR_2_A2</strain>
    </source>
</reference>
<evidence type="ECO:0000313" key="2">
    <source>
        <dbReference type="Proteomes" id="UP000704712"/>
    </source>
</evidence>
<organism evidence="1 2">
    <name type="scientific">Phytophthora infestans</name>
    <name type="common">Potato late blight agent</name>
    <name type="synonym">Botrytis infestans</name>
    <dbReference type="NCBI Taxonomy" id="4787"/>
    <lineage>
        <taxon>Eukaryota</taxon>
        <taxon>Sar</taxon>
        <taxon>Stramenopiles</taxon>
        <taxon>Oomycota</taxon>
        <taxon>Peronosporomycetes</taxon>
        <taxon>Peronosporales</taxon>
        <taxon>Peronosporaceae</taxon>
        <taxon>Phytophthora</taxon>
    </lineage>
</organism>
<sequence>MRANSVAISRFLELGKKKQTPRGGPKRYLEQPEALAVFLDITIHFLREEFETLQQRRQHLRSLAHQSQPSHDVWRTVTEYFRLIRHGLHFTSNQVEYIRGMTAPNVVFNAEYGPEAIMQHWFFVKWFGDVHVELKGWEMVDGESIIAVTTTSVTITQHTLRSVFPHLRTTDNSDRNRRLAEQLLNQRLAMRGSTCFDWDGATGLVTRMTTQSDMLAPMLQLLGSMKDVSLVFEQALISPEFQWKRMLYQSVFPLRPSSAKYSPLLSFIKEGAGSELGHSS</sequence>
<name>A0A8S9VCT1_PHYIN</name>
<dbReference type="EMBL" id="JAACNO010000192">
    <property type="protein sequence ID" value="KAF4149142.1"/>
    <property type="molecule type" value="Genomic_DNA"/>
</dbReference>
<dbReference type="Proteomes" id="UP000704712">
    <property type="component" value="Unassembled WGS sequence"/>
</dbReference>
<evidence type="ECO:0000313" key="1">
    <source>
        <dbReference type="EMBL" id="KAF4149142.1"/>
    </source>
</evidence>
<protein>
    <submittedName>
        <fullName evidence="1">Uncharacterized protein</fullName>
    </submittedName>
</protein>
<proteinExistence type="predicted"/>
<accession>A0A8S9VCT1</accession>
<comment type="caution">
    <text evidence="1">The sequence shown here is derived from an EMBL/GenBank/DDBJ whole genome shotgun (WGS) entry which is preliminary data.</text>
</comment>